<sequence>MLSELENELFFRSLNLYFSYIVKNSLMNSKLKPLQIIHLVLCFFVFLFAIITILINRNQLYFDANPANTAPFNPIFPIVGLISLSVSIIAFKNLITKIDQAATVDSKINQYQTAFILSSALLEGGALFNLVGTFVSQNAFFLIFAAVNLIFLIRNRPTKDKLISTLQLQYPDTETL</sequence>
<reference evidence="2" key="1">
    <citation type="journal article" date="2014" name="Int. J. Syst. Evol. Microbiol.">
        <title>Complete genome of a new Firmicutes species belonging to the dominant human colonic microbiota ('Ruminococcus bicirculans') reveals two chromosomes and a selective capacity to utilize plant glucans.</title>
        <authorList>
            <consortium name="NISC Comparative Sequencing Program"/>
            <person name="Wegmann U."/>
            <person name="Louis P."/>
            <person name="Goesmann A."/>
            <person name="Henrissat B."/>
            <person name="Duncan S.H."/>
            <person name="Flint H.J."/>
        </authorList>
    </citation>
    <scope>NUCLEOTIDE SEQUENCE</scope>
    <source>
        <strain evidence="2">CGMCC 1.15644</strain>
    </source>
</reference>
<evidence type="ECO:0000313" key="5">
    <source>
        <dbReference type="Proteomes" id="UP000622648"/>
    </source>
</evidence>
<reference evidence="5" key="2">
    <citation type="journal article" date="2019" name="Int. J. Syst. Evol. Microbiol.">
        <title>The Global Catalogue of Microorganisms (GCM) 10K type strain sequencing project: providing services to taxonomists for standard genome sequencing and annotation.</title>
        <authorList>
            <consortium name="The Broad Institute Genomics Platform"/>
            <consortium name="The Broad Institute Genome Sequencing Center for Infectious Disease"/>
            <person name="Wu L."/>
            <person name="Ma J."/>
        </authorList>
    </citation>
    <scope>NUCLEOTIDE SEQUENCE [LARGE SCALE GENOMIC DNA]</scope>
    <source>
        <strain evidence="5">CGMCC 1.15644</strain>
    </source>
</reference>
<evidence type="ECO:0000313" key="2">
    <source>
        <dbReference type="EMBL" id="GGE58332.1"/>
    </source>
</evidence>
<dbReference type="EMBL" id="BMJO01000004">
    <property type="protein sequence ID" value="GGE58332.1"/>
    <property type="molecule type" value="Genomic_DNA"/>
</dbReference>
<accession>A0A4R2HJ53</accession>
<organism evidence="3 4">
    <name type="scientific">Pedobacter psychrotolerans</name>
    <dbReference type="NCBI Taxonomy" id="1843235"/>
    <lineage>
        <taxon>Bacteria</taxon>
        <taxon>Pseudomonadati</taxon>
        <taxon>Bacteroidota</taxon>
        <taxon>Sphingobacteriia</taxon>
        <taxon>Sphingobacteriales</taxon>
        <taxon>Sphingobacteriaceae</taxon>
        <taxon>Pedobacter</taxon>
    </lineage>
</organism>
<comment type="caution">
    <text evidence="3">The sequence shown here is derived from an EMBL/GenBank/DDBJ whole genome shotgun (WGS) entry which is preliminary data.</text>
</comment>
<gene>
    <name evidence="3" type="ORF">EV200_103356</name>
    <name evidence="2" type="ORF">GCM10011413_25970</name>
</gene>
<evidence type="ECO:0000313" key="3">
    <source>
        <dbReference type="EMBL" id="TCO27023.1"/>
    </source>
</evidence>
<dbReference type="Proteomes" id="UP000622648">
    <property type="component" value="Unassembled WGS sequence"/>
</dbReference>
<keyword evidence="5" id="KW-1185">Reference proteome</keyword>
<evidence type="ECO:0000313" key="4">
    <source>
        <dbReference type="Proteomes" id="UP000295684"/>
    </source>
</evidence>
<keyword evidence="1" id="KW-0812">Transmembrane</keyword>
<dbReference type="EMBL" id="SLWO01000003">
    <property type="protein sequence ID" value="TCO27023.1"/>
    <property type="molecule type" value="Genomic_DNA"/>
</dbReference>
<proteinExistence type="predicted"/>
<evidence type="ECO:0000256" key="1">
    <source>
        <dbReference type="SAM" id="Phobius"/>
    </source>
</evidence>
<reference evidence="2" key="4">
    <citation type="submission" date="2024-05" db="EMBL/GenBank/DDBJ databases">
        <authorList>
            <person name="Sun Q."/>
            <person name="Zhou Y."/>
        </authorList>
    </citation>
    <scope>NUCLEOTIDE SEQUENCE</scope>
    <source>
        <strain evidence="2">CGMCC 1.15644</strain>
    </source>
</reference>
<feature type="transmembrane region" description="Helical" evidence="1">
    <location>
        <begin position="75"/>
        <end position="96"/>
    </location>
</feature>
<feature type="transmembrane region" description="Helical" evidence="1">
    <location>
        <begin position="134"/>
        <end position="153"/>
    </location>
</feature>
<feature type="transmembrane region" description="Helical" evidence="1">
    <location>
        <begin position="36"/>
        <end position="55"/>
    </location>
</feature>
<dbReference type="Proteomes" id="UP000295684">
    <property type="component" value="Unassembled WGS sequence"/>
</dbReference>
<name>A0A4R2HJ53_9SPHI</name>
<protein>
    <submittedName>
        <fullName evidence="3">Uncharacterized protein</fullName>
    </submittedName>
</protein>
<keyword evidence="1" id="KW-0472">Membrane</keyword>
<dbReference type="AlphaFoldDB" id="A0A4R2HJ53"/>
<keyword evidence="1" id="KW-1133">Transmembrane helix</keyword>
<reference evidence="3 4" key="3">
    <citation type="submission" date="2019-03" db="EMBL/GenBank/DDBJ databases">
        <title>Genomic Encyclopedia of Type Strains, Phase IV (KMG-IV): sequencing the most valuable type-strain genomes for metagenomic binning, comparative biology and taxonomic classification.</title>
        <authorList>
            <person name="Goeker M."/>
        </authorList>
    </citation>
    <scope>NUCLEOTIDE SEQUENCE [LARGE SCALE GENOMIC DNA]</scope>
    <source>
        <strain evidence="3 4">DSM 103236</strain>
    </source>
</reference>